<reference evidence="3 4" key="1">
    <citation type="submission" date="2017-07" db="EMBL/GenBank/DDBJ databases">
        <title>Flavobacterium cyanobacteriorum sp. nov., isolated from cyanobacterial aggregates in a eutrophic lake.</title>
        <authorList>
            <person name="Cai H."/>
        </authorList>
    </citation>
    <scope>NUCLEOTIDE SEQUENCE [LARGE SCALE GENOMIC DNA]</scope>
    <source>
        <strain evidence="3 4">TH167</strain>
    </source>
</reference>
<evidence type="ECO:0000313" key="4">
    <source>
        <dbReference type="Proteomes" id="UP000216035"/>
    </source>
</evidence>
<keyword evidence="4" id="KW-1185">Reference proteome</keyword>
<dbReference type="Proteomes" id="UP000216035">
    <property type="component" value="Unassembled WGS sequence"/>
</dbReference>
<feature type="transmembrane region" description="Helical" evidence="1">
    <location>
        <begin position="43"/>
        <end position="63"/>
    </location>
</feature>
<organism evidence="3 4">
    <name type="scientific">Flavobacterium aurantiibacter</name>
    <dbReference type="NCBI Taxonomy" id="2023067"/>
    <lineage>
        <taxon>Bacteria</taxon>
        <taxon>Pseudomonadati</taxon>
        <taxon>Bacteroidota</taxon>
        <taxon>Flavobacteriia</taxon>
        <taxon>Flavobacteriales</taxon>
        <taxon>Flavobacteriaceae</taxon>
        <taxon>Flavobacterium</taxon>
    </lineage>
</organism>
<proteinExistence type="predicted"/>
<name>A0A255ZQW4_9FLAO</name>
<feature type="signal peptide" evidence="2">
    <location>
        <begin position="1"/>
        <end position="19"/>
    </location>
</feature>
<keyword evidence="1" id="KW-1133">Transmembrane helix</keyword>
<dbReference type="AlphaFoldDB" id="A0A255ZQW4"/>
<protein>
    <submittedName>
        <fullName evidence="3">Uncharacterized protein</fullName>
    </submittedName>
</protein>
<feature type="chain" id="PRO_5012874909" evidence="2">
    <location>
        <begin position="20"/>
        <end position="81"/>
    </location>
</feature>
<evidence type="ECO:0000256" key="2">
    <source>
        <dbReference type="SAM" id="SignalP"/>
    </source>
</evidence>
<keyword evidence="1" id="KW-0472">Membrane</keyword>
<keyword evidence="1" id="KW-0812">Transmembrane</keyword>
<gene>
    <name evidence="3" type="ORF">CHX27_10415</name>
</gene>
<evidence type="ECO:0000256" key="1">
    <source>
        <dbReference type="SAM" id="Phobius"/>
    </source>
</evidence>
<accession>A0A255ZQW4</accession>
<dbReference type="OrthoDB" id="678747at2"/>
<dbReference type="RefSeq" id="WP_094486719.1">
    <property type="nucleotide sequence ID" value="NZ_NOXX01000206.1"/>
</dbReference>
<sequence>MRTKLVFAALLLSTLSAQAQCAMCRAVLETEDGAEKAAAVNDGIVYLMAFPYILVGAIGYIIYKNRQKSAAQRKMQHHEIQ</sequence>
<evidence type="ECO:0000313" key="3">
    <source>
        <dbReference type="EMBL" id="OYQ43304.1"/>
    </source>
</evidence>
<dbReference type="EMBL" id="NOXX01000206">
    <property type="protein sequence ID" value="OYQ43304.1"/>
    <property type="molecule type" value="Genomic_DNA"/>
</dbReference>
<comment type="caution">
    <text evidence="3">The sequence shown here is derived from an EMBL/GenBank/DDBJ whole genome shotgun (WGS) entry which is preliminary data.</text>
</comment>
<keyword evidence="2" id="KW-0732">Signal</keyword>